<dbReference type="InterPro" id="IPR050105">
    <property type="entry name" value="MoCo_biosynth_MoaA/MoaC"/>
</dbReference>
<dbReference type="SUPFAM" id="SSF55040">
    <property type="entry name" value="Molybdenum cofactor biosynthesis protein C, MoaC"/>
    <property type="match status" value="1"/>
</dbReference>
<evidence type="ECO:0000256" key="5">
    <source>
        <dbReference type="ARBA" id="ARBA00023239"/>
    </source>
</evidence>
<dbReference type="Pfam" id="PF01967">
    <property type="entry name" value="MoaC"/>
    <property type="match status" value="1"/>
</dbReference>
<evidence type="ECO:0000256" key="4">
    <source>
        <dbReference type="ARBA" id="ARBA00023150"/>
    </source>
</evidence>
<dbReference type="OrthoDB" id="9794429at2"/>
<evidence type="ECO:0000313" key="9">
    <source>
        <dbReference type="Proteomes" id="UP000319040"/>
    </source>
</evidence>
<evidence type="ECO:0000313" key="8">
    <source>
        <dbReference type="EMBL" id="SMO90317.1"/>
    </source>
</evidence>
<sequence length="149" mass="16252">MSDKLTHVNKQGEAKMVDVGDKPFQKRTAKATGFIQLHPQTIALIQGNLIKKGDVLSVARIAAIQAAKQTHFIIPLCHALLLSKVDVDFELKSDGIQVFSLSRCEGKTGVEMEALTAVSVALLTIYDMCKAVDKDMVMTGIKLLEKTKV</sequence>
<comment type="function">
    <text evidence="6">Catalyzes the conversion of (8S)-3',8-cyclo-7,8-dihydroguanosine 5'-triphosphate to cyclic pyranopterin monophosphate (cPMP).</text>
</comment>
<evidence type="ECO:0000256" key="1">
    <source>
        <dbReference type="ARBA" id="ARBA00001637"/>
    </source>
</evidence>
<keyword evidence="4" id="KW-0501">Molybdenum cofactor biosynthesis</keyword>
<evidence type="ECO:0000256" key="2">
    <source>
        <dbReference type="ARBA" id="ARBA00005046"/>
    </source>
</evidence>
<dbReference type="InterPro" id="IPR047594">
    <property type="entry name" value="MoaC_bact/euk"/>
</dbReference>
<protein>
    <recommendedName>
        <fullName evidence="3">cyclic pyranopterin monophosphate synthase</fullName>
        <ecNumber evidence="3">4.6.1.17</ecNumber>
    </recommendedName>
</protein>
<dbReference type="InterPro" id="IPR023045">
    <property type="entry name" value="MoaC"/>
</dbReference>
<dbReference type="GO" id="GO:0006777">
    <property type="term" value="P:Mo-molybdopterin cofactor biosynthetic process"/>
    <property type="evidence" value="ECO:0007669"/>
    <property type="project" value="UniProtKB-KW"/>
</dbReference>
<dbReference type="PANTHER" id="PTHR22960">
    <property type="entry name" value="MOLYBDOPTERIN COFACTOR SYNTHESIS PROTEIN A"/>
    <property type="match status" value="1"/>
</dbReference>
<reference evidence="8 9" key="1">
    <citation type="submission" date="2017-05" db="EMBL/GenBank/DDBJ databases">
        <authorList>
            <person name="Varghese N."/>
            <person name="Submissions S."/>
        </authorList>
    </citation>
    <scope>NUCLEOTIDE SEQUENCE [LARGE SCALE GENOMIC DNA]</scope>
    <source>
        <strain evidence="8 9">DSM 27040</strain>
    </source>
</reference>
<dbReference type="UniPathway" id="UPA00344"/>
<dbReference type="CDD" id="cd01420">
    <property type="entry name" value="MoaC_PE"/>
    <property type="match status" value="1"/>
</dbReference>
<dbReference type="NCBIfam" id="TIGR00581">
    <property type="entry name" value="moaC"/>
    <property type="match status" value="1"/>
</dbReference>
<feature type="domain" description="Molybdopterin cofactor biosynthesis C (MoaC)" evidence="7">
    <location>
        <begin position="16"/>
        <end position="148"/>
    </location>
</feature>
<gene>
    <name evidence="8" type="ORF">SAMN06265379_11362</name>
</gene>
<dbReference type="RefSeq" id="WP_142534684.1">
    <property type="nucleotide sequence ID" value="NZ_FXTB01000013.1"/>
</dbReference>
<dbReference type="PANTHER" id="PTHR22960:SF0">
    <property type="entry name" value="MOLYBDENUM COFACTOR BIOSYNTHESIS PROTEIN 1"/>
    <property type="match status" value="1"/>
</dbReference>
<keyword evidence="9" id="KW-1185">Reference proteome</keyword>
<name>A0A521F2H3_SACCC</name>
<dbReference type="Proteomes" id="UP000319040">
    <property type="component" value="Unassembled WGS sequence"/>
</dbReference>
<accession>A0A521F2H3</accession>
<dbReference type="NCBIfam" id="NF006870">
    <property type="entry name" value="PRK09364.1"/>
    <property type="match status" value="1"/>
</dbReference>
<evidence type="ECO:0000259" key="7">
    <source>
        <dbReference type="Pfam" id="PF01967"/>
    </source>
</evidence>
<comment type="catalytic activity">
    <reaction evidence="1">
        <text>(8S)-3',8-cyclo-7,8-dihydroguanosine 5'-triphosphate = cyclic pyranopterin phosphate + diphosphate</text>
        <dbReference type="Rhea" id="RHEA:49580"/>
        <dbReference type="ChEBI" id="CHEBI:33019"/>
        <dbReference type="ChEBI" id="CHEBI:59648"/>
        <dbReference type="ChEBI" id="CHEBI:131766"/>
        <dbReference type="EC" id="4.6.1.17"/>
    </reaction>
</comment>
<dbReference type="EMBL" id="FXTB01000013">
    <property type="protein sequence ID" value="SMO90317.1"/>
    <property type="molecule type" value="Genomic_DNA"/>
</dbReference>
<dbReference type="GO" id="GO:0061798">
    <property type="term" value="F:GTP 3',8'-cyclase activity"/>
    <property type="evidence" value="ECO:0007669"/>
    <property type="project" value="TreeGrafter"/>
</dbReference>
<dbReference type="AlphaFoldDB" id="A0A521F2H3"/>
<evidence type="ECO:0000256" key="3">
    <source>
        <dbReference type="ARBA" id="ARBA00012575"/>
    </source>
</evidence>
<dbReference type="InterPro" id="IPR036522">
    <property type="entry name" value="MoaC_sf"/>
</dbReference>
<keyword evidence="5" id="KW-0456">Lyase</keyword>
<dbReference type="Gene3D" id="3.30.70.640">
    <property type="entry name" value="Molybdopterin cofactor biosynthesis C (MoaC) domain"/>
    <property type="match status" value="1"/>
</dbReference>
<comment type="pathway">
    <text evidence="2">Cofactor biosynthesis; molybdopterin biosynthesis.</text>
</comment>
<dbReference type="InterPro" id="IPR002820">
    <property type="entry name" value="Mopterin_CF_biosynth-C_dom"/>
</dbReference>
<dbReference type="EC" id="4.6.1.17" evidence="3"/>
<dbReference type="GO" id="GO:0061799">
    <property type="term" value="F:cyclic pyranopterin monophosphate synthase activity"/>
    <property type="evidence" value="ECO:0007669"/>
    <property type="project" value="UniProtKB-EC"/>
</dbReference>
<organism evidence="8 9">
    <name type="scientific">Saccharicrinis carchari</name>
    <dbReference type="NCBI Taxonomy" id="1168039"/>
    <lineage>
        <taxon>Bacteria</taxon>
        <taxon>Pseudomonadati</taxon>
        <taxon>Bacteroidota</taxon>
        <taxon>Bacteroidia</taxon>
        <taxon>Marinilabiliales</taxon>
        <taxon>Marinilabiliaceae</taxon>
        <taxon>Saccharicrinis</taxon>
    </lineage>
</organism>
<proteinExistence type="predicted"/>
<evidence type="ECO:0000256" key="6">
    <source>
        <dbReference type="ARBA" id="ARBA00055087"/>
    </source>
</evidence>